<dbReference type="AlphaFoldDB" id="A0A9W6IYC7"/>
<evidence type="ECO:0000313" key="3">
    <source>
        <dbReference type="EMBL" id="GLK67307.1"/>
    </source>
</evidence>
<dbReference type="Pfam" id="PF10082">
    <property type="entry name" value="BBP2_2"/>
    <property type="match status" value="1"/>
</dbReference>
<proteinExistence type="predicted"/>
<organism evidence="3 4">
    <name type="scientific">Hansschlegelia plantiphila</name>
    <dbReference type="NCBI Taxonomy" id="374655"/>
    <lineage>
        <taxon>Bacteria</taxon>
        <taxon>Pseudomonadati</taxon>
        <taxon>Pseudomonadota</taxon>
        <taxon>Alphaproteobacteria</taxon>
        <taxon>Hyphomicrobiales</taxon>
        <taxon>Methylopilaceae</taxon>
        <taxon>Hansschlegelia</taxon>
    </lineage>
</organism>
<dbReference type="RefSeq" id="WP_271167554.1">
    <property type="nucleotide sequence ID" value="NZ_BSFI01000004.1"/>
</dbReference>
<dbReference type="Proteomes" id="UP001143372">
    <property type="component" value="Unassembled WGS sequence"/>
</dbReference>
<accession>A0A9W6IYC7</accession>
<evidence type="ECO:0000313" key="4">
    <source>
        <dbReference type="Proteomes" id="UP001143372"/>
    </source>
</evidence>
<keyword evidence="2" id="KW-0732">Signal</keyword>
<name>A0A9W6IYC7_9HYPH</name>
<feature type="compositionally biased region" description="Low complexity" evidence="1">
    <location>
        <begin position="20"/>
        <end position="50"/>
    </location>
</feature>
<gene>
    <name evidence="3" type="ORF">GCM10008179_09450</name>
</gene>
<protein>
    <recommendedName>
        <fullName evidence="5">Outer membrane beta-barrel protein</fullName>
    </recommendedName>
</protein>
<feature type="signal peptide" evidence="2">
    <location>
        <begin position="1"/>
        <end position="25"/>
    </location>
</feature>
<evidence type="ECO:0008006" key="5">
    <source>
        <dbReference type="Google" id="ProtNLM"/>
    </source>
</evidence>
<reference evidence="3" key="1">
    <citation type="journal article" date="2014" name="Int. J. Syst. Evol. Microbiol.">
        <title>Complete genome sequence of Corynebacterium casei LMG S-19264T (=DSM 44701T), isolated from a smear-ripened cheese.</title>
        <authorList>
            <consortium name="US DOE Joint Genome Institute (JGI-PGF)"/>
            <person name="Walter F."/>
            <person name="Albersmeier A."/>
            <person name="Kalinowski J."/>
            <person name="Ruckert C."/>
        </authorList>
    </citation>
    <scope>NUCLEOTIDE SEQUENCE</scope>
    <source>
        <strain evidence="3">VKM B-2347</strain>
    </source>
</reference>
<keyword evidence="4" id="KW-1185">Reference proteome</keyword>
<evidence type="ECO:0000256" key="1">
    <source>
        <dbReference type="SAM" id="MobiDB-lite"/>
    </source>
</evidence>
<dbReference type="InterPro" id="IPR018759">
    <property type="entry name" value="BBP2_2"/>
</dbReference>
<dbReference type="SUPFAM" id="SSF56935">
    <property type="entry name" value="Porins"/>
    <property type="match status" value="1"/>
</dbReference>
<sequence>MSRRRAISASLMFVAAMAAAGHARAQTAEQRQQAAQQADANLADQQQDAQEPLRRLDPSQLAGGDYGGAEPAPLAGGDYGTQLPTETDTAAPLTEPIGDPLAAGPAGSQPRTRPTPGFEEDDAYAPTGVRAGAFILRPSMEAAGGYDDNPDRVEKGGKGSPFVRLKGALDARSDWERHEVDVKIDGQARRYTNTDRDSYEPNVNAVIDGRLDVTERTKITSELRASITSSRPGDADTATGLKGDEIQKSAGATLGVSQTFNRFSLKLEGLVDRYVYNDAKLQDGSTLDNSDRAYNSYEIRLRGAYDLSPRLKPFAEVALDTRDYDKSTLTSGLDENGNPVTLTRKNGSSGYAIRGGATFEATRLITGELAVGYGRQNPKDKDLKPVDGLLIDGSVAWSPSALTTVRATARTALQETTLEGSGGVLGRSFGLEVEHRLRRNFIVTARADLERQSYRGIGRVDDGLTLALETEYRLNRSLSLIGSFEHERLDSNAAGADYKASIVEVGMRVRR</sequence>
<evidence type="ECO:0000256" key="2">
    <source>
        <dbReference type="SAM" id="SignalP"/>
    </source>
</evidence>
<feature type="chain" id="PRO_5040991054" description="Outer membrane beta-barrel protein" evidence="2">
    <location>
        <begin position="26"/>
        <end position="511"/>
    </location>
</feature>
<comment type="caution">
    <text evidence="3">The sequence shown here is derived from an EMBL/GenBank/DDBJ whole genome shotgun (WGS) entry which is preliminary data.</text>
</comment>
<reference evidence="3" key="2">
    <citation type="submission" date="2023-01" db="EMBL/GenBank/DDBJ databases">
        <authorList>
            <person name="Sun Q."/>
            <person name="Evtushenko L."/>
        </authorList>
    </citation>
    <scope>NUCLEOTIDE SEQUENCE</scope>
    <source>
        <strain evidence="3">VKM B-2347</strain>
    </source>
</reference>
<dbReference type="EMBL" id="BSFI01000004">
    <property type="protein sequence ID" value="GLK67307.1"/>
    <property type="molecule type" value="Genomic_DNA"/>
</dbReference>
<feature type="region of interest" description="Disordered" evidence="1">
    <location>
        <begin position="20"/>
        <end position="124"/>
    </location>
</feature>